<evidence type="ECO:0000256" key="5">
    <source>
        <dbReference type="ARBA" id="ARBA00013011"/>
    </source>
</evidence>
<dbReference type="EMBL" id="CADCWN010000347">
    <property type="protein sequence ID" value="CAA9588272.1"/>
    <property type="molecule type" value="Genomic_DNA"/>
</dbReference>
<keyword evidence="11 15" id="KW-0521">NADP</keyword>
<evidence type="ECO:0000256" key="15">
    <source>
        <dbReference type="RuleBase" id="RU000485"/>
    </source>
</evidence>
<dbReference type="InterPro" id="IPR006115">
    <property type="entry name" value="6PGDH_NADP-bd"/>
</dbReference>
<feature type="binding site" evidence="14">
    <location>
        <begin position="37"/>
        <end position="39"/>
    </location>
    <ligand>
        <name>NADP(+)</name>
        <dbReference type="ChEBI" id="CHEBI:58349"/>
    </ligand>
</feature>
<dbReference type="PIRSF" id="PIRSF000109">
    <property type="entry name" value="6PGD"/>
    <property type="match status" value="1"/>
</dbReference>
<feature type="binding site" description="in other chain" evidence="13">
    <location>
        <position position="265"/>
    </location>
    <ligand>
        <name>substrate</name>
        <note>ligand shared between dimeric partners</note>
    </ligand>
</feature>
<feature type="binding site" evidence="14">
    <location>
        <begin position="14"/>
        <end position="19"/>
    </location>
    <ligand>
        <name>NADP(+)</name>
        <dbReference type="ChEBI" id="CHEBI:58349"/>
    </ligand>
</feature>
<evidence type="ECO:0000256" key="2">
    <source>
        <dbReference type="ARBA" id="ARBA00004874"/>
    </source>
</evidence>
<sequence>MAETNGATHYGLIGLAVMGANLTLNIADHGFPIAAYNRTHKVTEEFLAGEARGKPITGAATIKEFVASIARPRRIIILVKAGAAVDAVIAEVKPLLAEGDVLIDGGNSYFQDTIRRSMEFEGSGLHFVGMGVSGGEEGARYGPSLMPGGPREAYDLIAPALEKIAAQVKDGPCVTYIGPGGAGHYVKMVHNGIEYGDMQLIAETYNIMKHALGLTAPEMADIFARWNGGRLNSYLIEITAKVLGFRDADTGHALVDLILDEAEQKGTGRWTSSNAIELGIPIPTIDAAVWSRGISAMKGARVAASTILRGPGGASLEDASTGPKARLLDALEAALYASKVSSYAQGMALLRAASDAYGFELTLSEMARIWKGGCIIRAELLDTIQGAFERDPQLNNLLLDPGFAETLNGLNGQWRYAAQVARDLGVPIPAMSASLDYFDSYRAERLPANLIQGLRDFFGAHTYRRTDKDGTFHTVWEPEVAPMMEAESVPSRSTGAVGEDESTAERVTKE</sequence>
<dbReference type="Gene3D" id="1.10.1040.10">
    <property type="entry name" value="N-(1-d-carboxylethyl)-l-norvaline Dehydrogenase, domain 2"/>
    <property type="match status" value="1"/>
</dbReference>
<comment type="function">
    <text evidence="1 11">Catalyzes the oxidative decarboxylation of 6-phosphogluconate to ribulose 5-phosphate and CO(2), with concomitant reduction of NADP to NADPH.</text>
</comment>
<feature type="binding site" description="in other chain" evidence="13">
    <location>
        <begin position="133"/>
        <end position="135"/>
    </location>
    <ligand>
        <name>substrate</name>
        <note>ligand shared between dimeric partners</note>
    </ligand>
</feature>
<comment type="subunit">
    <text evidence="4 11">Homodimer.</text>
</comment>
<evidence type="ECO:0000256" key="14">
    <source>
        <dbReference type="PIRSR" id="PIRSR000109-3"/>
    </source>
</evidence>
<evidence type="ECO:0000259" key="17">
    <source>
        <dbReference type="SMART" id="SM01350"/>
    </source>
</evidence>
<evidence type="ECO:0000256" key="4">
    <source>
        <dbReference type="ARBA" id="ARBA00011738"/>
    </source>
</evidence>
<feature type="binding site" evidence="14">
    <location>
        <position position="107"/>
    </location>
    <ligand>
        <name>NADP(+)</name>
        <dbReference type="ChEBI" id="CHEBI:58349"/>
    </ligand>
</feature>
<feature type="active site" description="Proton donor" evidence="12">
    <location>
        <position position="194"/>
    </location>
</feature>
<feature type="binding site" evidence="14">
    <location>
        <begin position="79"/>
        <end position="81"/>
    </location>
    <ligand>
        <name>NADP(+)</name>
        <dbReference type="ChEBI" id="CHEBI:58349"/>
    </ligand>
</feature>
<feature type="region of interest" description="Disordered" evidence="16">
    <location>
        <begin position="484"/>
        <end position="510"/>
    </location>
</feature>
<dbReference type="Pfam" id="PF03446">
    <property type="entry name" value="NAD_binding_2"/>
    <property type="match status" value="1"/>
</dbReference>
<keyword evidence="9 11" id="KW-0570">Pentose shunt</keyword>
<dbReference type="NCBIfam" id="TIGR00873">
    <property type="entry name" value="gnd"/>
    <property type="match status" value="1"/>
</dbReference>
<protein>
    <recommendedName>
        <fullName evidence="6 11">6-phosphogluconate dehydrogenase, decarboxylating</fullName>
        <ecNumber evidence="5 11">1.1.1.44</ecNumber>
    </recommendedName>
</protein>
<feature type="binding site" description="in other chain" evidence="13">
    <location>
        <position position="292"/>
    </location>
    <ligand>
        <name>substrate</name>
        <note>ligand shared between dimeric partners</note>
    </ligand>
</feature>
<feature type="binding site" description="in other chain" evidence="13">
    <location>
        <position position="195"/>
    </location>
    <ligand>
        <name>substrate</name>
        <note>ligand shared between dimeric partners</note>
    </ligand>
</feature>
<evidence type="ECO:0000256" key="12">
    <source>
        <dbReference type="PIRSR" id="PIRSR000109-1"/>
    </source>
</evidence>
<dbReference type="InterPro" id="IPR036291">
    <property type="entry name" value="NAD(P)-bd_dom_sf"/>
</dbReference>
<evidence type="ECO:0000256" key="16">
    <source>
        <dbReference type="SAM" id="MobiDB-lite"/>
    </source>
</evidence>
<evidence type="ECO:0000256" key="3">
    <source>
        <dbReference type="ARBA" id="ARBA00008419"/>
    </source>
</evidence>
<comment type="catalytic activity">
    <reaction evidence="10 11 15">
        <text>6-phospho-D-gluconate + NADP(+) = D-ribulose 5-phosphate + CO2 + NADPH</text>
        <dbReference type="Rhea" id="RHEA:10116"/>
        <dbReference type="ChEBI" id="CHEBI:16526"/>
        <dbReference type="ChEBI" id="CHEBI:57783"/>
        <dbReference type="ChEBI" id="CHEBI:58121"/>
        <dbReference type="ChEBI" id="CHEBI:58349"/>
        <dbReference type="ChEBI" id="CHEBI:58759"/>
        <dbReference type="EC" id="1.1.1.44"/>
    </reaction>
</comment>
<dbReference type="InterPro" id="IPR006114">
    <property type="entry name" value="6PGDH_C"/>
</dbReference>
<dbReference type="InterPro" id="IPR006184">
    <property type="entry name" value="6PGdom_BS"/>
</dbReference>
<feature type="binding site" evidence="13">
    <location>
        <position position="461"/>
    </location>
    <ligand>
        <name>substrate</name>
        <note>ligand shared between dimeric partners</note>
    </ligand>
</feature>
<name>A0A6J4VXD1_9BACT</name>
<evidence type="ECO:0000256" key="1">
    <source>
        <dbReference type="ARBA" id="ARBA00002526"/>
    </source>
</evidence>
<organism evidence="18">
    <name type="scientific">uncultured Thermomicrobiales bacterium</name>
    <dbReference type="NCBI Taxonomy" id="1645740"/>
    <lineage>
        <taxon>Bacteria</taxon>
        <taxon>Pseudomonadati</taxon>
        <taxon>Thermomicrobiota</taxon>
        <taxon>Thermomicrobia</taxon>
        <taxon>Thermomicrobiales</taxon>
        <taxon>environmental samples</taxon>
    </lineage>
</organism>
<dbReference type="FunFam" id="3.40.50.720:FF:000007">
    <property type="entry name" value="6-phosphogluconate dehydrogenase, decarboxylating"/>
    <property type="match status" value="1"/>
</dbReference>
<dbReference type="SUPFAM" id="SSF51735">
    <property type="entry name" value="NAD(P)-binding Rossmann-fold domains"/>
    <property type="match status" value="1"/>
</dbReference>
<feature type="binding site" description="in other chain" evidence="13">
    <location>
        <position position="107"/>
    </location>
    <ligand>
        <name>substrate</name>
        <note>ligand shared between dimeric partners</note>
    </ligand>
</feature>
<dbReference type="InterPro" id="IPR006183">
    <property type="entry name" value="Pgluconate_DH"/>
</dbReference>
<comment type="pathway">
    <text evidence="2 11 15">Carbohydrate degradation; pentose phosphate pathway; D-ribulose 5-phosphate from D-glucose 6-phosphate (oxidative stage): step 3/3.</text>
</comment>
<dbReference type="UniPathway" id="UPA00115">
    <property type="reaction ID" value="UER00410"/>
</dbReference>
<evidence type="ECO:0000256" key="9">
    <source>
        <dbReference type="ARBA" id="ARBA00023126"/>
    </source>
</evidence>
<evidence type="ECO:0000256" key="8">
    <source>
        <dbReference type="ARBA" id="ARBA00023064"/>
    </source>
</evidence>
<gene>
    <name evidence="18" type="ORF">AVDCRST_MAG18-4332</name>
</gene>
<dbReference type="PRINTS" id="PR00076">
    <property type="entry name" value="6PGDHDRGNASE"/>
</dbReference>
<dbReference type="InterPro" id="IPR008927">
    <property type="entry name" value="6-PGluconate_DH-like_C_sf"/>
</dbReference>
<feature type="active site" description="Proton acceptor" evidence="12">
    <location>
        <position position="187"/>
    </location>
</feature>
<proteinExistence type="inferred from homology"/>
<evidence type="ECO:0000256" key="6">
    <source>
        <dbReference type="ARBA" id="ARBA00018193"/>
    </source>
</evidence>
<dbReference type="NCBIfam" id="NF006765">
    <property type="entry name" value="PRK09287.1"/>
    <property type="match status" value="1"/>
</dbReference>
<evidence type="ECO:0000256" key="13">
    <source>
        <dbReference type="PIRSR" id="PIRSR000109-2"/>
    </source>
</evidence>
<feature type="binding site" evidence="13">
    <location>
        <position position="455"/>
    </location>
    <ligand>
        <name>substrate</name>
        <note>ligand shared between dimeric partners</note>
    </ligand>
</feature>
<dbReference type="PANTHER" id="PTHR11811">
    <property type="entry name" value="6-PHOSPHOGLUCONATE DEHYDROGENASE"/>
    <property type="match status" value="1"/>
</dbReference>
<dbReference type="GO" id="GO:0006098">
    <property type="term" value="P:pentose-phosphate shunt"/>
    <property type="evidence" value="ECO:0007669"/>
    <property type="project" value="UniProtKB-UniPathway"/>
</dbReference>
<dbReference type="SMART" id="SM01350">
    <property type="entry name" value="6PGD"/>
    <property type="match status" value="1"/>
</dbReference>
<dbReference type="Gene3D" id="1.20.5.320">
    <property type="entry name" value="6-Phosphogluconate Dehydrogenase, domain 3"/>
    <property type="match status" value="1"/>
</dbReference>
<evidence type="ECO:0000256" key="7">
    <source>
        <dbReference type="ARBA" id="ARBA00023002"/>
    </source>
</evidence>
<evidence type="ECO:0000256" key="11">
    <source>
        <dbReference type="PIRNR" id="PIRNR000109"/>
    </source>
</evidence>
<accession>A0A6J4VXD1</accession>
<keyword evidence="7 11" id="KW-0560">Oxidoreductase</keyword>
<evidence type="ECO:0000256" key="10">
    <source>
        <dbReference type="ARBA" id="ARBA00048640"/>
    </source>
</evidence>
<dbReference type="SUPFAM" id="SSF48179">
    <property type="entry name" value="6-phosphogluconate dehydrogenase C-terminal domain-like"/>
    <property type="match status" value="1"/>
</dbReference>
<dbReference type="GO" id="GO:0050661">
    <property type="term" value="F:NADP binding"/>
    <property type="evidence" value="ECO:0007669"/>
    <property type="project" value="InterPro"/>
</dbReference>
<dbReference type="Gene3D" id="3.40.50.720">
    <property type="entry name" value="NAD(P)-binding Rossmann-like Domain"/>
    <property type="match status" value="1"/>
</dbReference>
<dbReference type="EC" id="1.1.1.44" evidence="5 11"/>
<reference evidence="18" key="1">
    <citation type="submission" date="2020-02" db="EMBL/GenBank/DDBJ databases">
        <authorList>
            <person name="Meier V. D."/>
        </authorList>
    </citation>
    <scope>NUCLEOTIDE SEQUENCE</scope>
    <source>
        <strain evidence="18">AVDCRST_MAG18</strain>
    </source>
</reference>
<dbReference type="AlphaFoldDB" id="A0A6J4VXD1"/>
<dbReference type="GO" id="GO:0004616">
    <property type="term" value="F:phosphogluconate dehydrogenase (decarboxylating) activity"/>
    <property type="evidence" value="ECO:0007669"/>
    <property type="project" value="UniProtKB-EC"/>
</dbReference>
<dbReference type="GO" id="GO:0019521">
    <property type="term" value="P:D-gluconate metabolic process"/>
    <property type="evidence" value="ECO:0007669"/>
    <property type="project" value="UniProtKB-KW"/>
</dbReference>
<keyword evidence="8 15" id="KW-0311">Gluconate utilization</keyword>
<dbReference type="Pfam" id="PF00393">
    <property type="entry name" value="6PGD"/>
    <property type="match status" value="1"/>
</dbReference>
<comment type="similarity">
    <text evidence="3 11 15">Belongs to the 6-phosphogluconate dehydrogenase family.</text>
</comment>
<feature type="binding site" description="in other chain" evidence="13">
    <location>
        <begin position="190"/>
        <end position="191"/>
    </location>
    <ligand>
        <name>substrate</name>
        <note>ligand shared between dimeric partners</note>
    </ligand>
</feature>
<evidence type="ECO:0000313" key="18">
    <source>
        <dbReference type="EMBL" id="CAA9588272.1"/>
    </source>
</evidence>
<dbReference type="InterPro" id="IPR013328">
    <property type="entry name" value="6PGD_dom2"/>
</dbReference>
<dbReference type="PROSITE" id="PS00461">
    <property type="entry name" value="6PGD"/>
    <property type="match status" value="1"/>
</dbReference>
<dbReference type="FunFam" id="1.10.1040.10:FF:000002">
    <property type="entry name" value="6-phosphogluconate dehydrogenase, decarboxylating"/>
    <property type="match status" value="1"/>
</dbReference>
<dbReference type="InterPro" id="IPR006113">
    <property type="entry name" value="6PGDH_Gnd/GntZ"/>
</dbReference>
<feature type="domain" description="6-phosphogluconate dehydrogenase C-terminal" evidence="17">
    <location>
        <begin position="183"/>
        <end position="477"/>
    </location>
</feature>